<evidence type="ECO:0008006" key="4">
    <source>
        <dbReference type="Google" id="ProtNLM"/>
    </source>
</evidence>
<reference evidence="2 3" key="1">
    <citation type="submission" date="2021-11" db="EMBL/GenBank/DDBJ databases">
        <title>Genomic of Niabella pedocola.</title>
        <authorList>
            <person name="Wu T."/>
        </authorList>
    </citation>
    <scope>NUCLEOTIDE SEQUENCE [LARGE SCALE GENOMIC DNA]</scope>
    <source>
        <strain evidence="2 3">JCM 31011</strain>
    </source>
</reference>
<evidence type="ECO:0000313" key="3">
    <source>
        <dbReference type="Proteomes" id="UP001199816"/>
    </source>
</evidence>
<accession>A0ABS8PZJ5</accession>
<evidence type="ECO:0000256" key="1">
    <source>
        <dbReference type="SAM" id="SignalP"/>
    </source>
</evidence>
<evidence type="ECO:0000313" key="2">
    <source>
        <dbReference type="EMBL" id="MCD2425361.1"/>
    </source>
</evidence>
<dbReference type="EMBL" id="JAJNEC010000007">
    <property type="protein sequence ID" value="MCD2425361.1"/>
    <property type="molecule type" value="Genomic_DNA"/>
</dbReference>
<keyword evidence="3" id="KW-1185">Reference proteome</keyword>
<sequence length="162" mass="19497">MKWMLLLLLCVVASPLHAQLDTVYRNRVEGAIARIEERPELIKHVIKRNGVTYRYWLYKKRLFKIEKQWSDKTSDNHIIENEYQYYLHQGQLTRAYESEILLVNGNRNDVNVWSVTAYFKANRIVYIRSLGHGKTEDEDYDMEKEMISHFLELKTFLLRQLK</sequence>
<dbReference type="RefSeq" id="WP_231007830.1">
    <property type="nucleotide sequence ID" value="NZ_JAJNEC010000007.1"/>
</dbReference>
<feature type="signal peptide" evidence="1">
    <location>
        <begin position="1"/>
        <end position="18"/>
    </location>
</feature>
<dbReference type="Proteomes" id="UP001199816">
    <property type="component" value="Unassembled WGS sequence"/>
</dbReference>
<feature type="chain" id="PRO_5045797546" description="DUF4468 domain-containing protein" evidence="1">
    <location>
        <begin position="19"/>
        <end position="162"/>
    </location>
</feature>
<gene>
    <name evidence="2" type="ORF">LQ567_21435</name>
</gene>
<protein>
    <recommendedName>
        <fullName evidence="4">DUF4468 domain-containing protein</fullName>
    </recommendedName>
</protein>
<organism evidence="2 3">
    <name type="scientific">Niabella pedocola</name>
    <dbReference type="NCBI Taxonomy" id="1752077"/>
    <lineage>
        <taxon>Bacteria</taxon>
        <taxon>Pseudomonadati</taxon>
        <taxon>Bacteroidota</taxon>
        <taxon>Chitinophagia</taxon>
        <taxon>Chitinophagales</taxon>
        <taxon>Chitinophagaceae</taxon>
        <taxon>Niabella</taxon>
    </lineage>
</organism>
<keyword evidence="1" id="KW-0732">Signal</keyword>
<comment type="caution">
    <text evidence="2">The sequence shown here is derived from an EMBL/GenBank/DDBJ whole genome shotgun (WGS) entry which is preliminary data.</text>
</comment>
<proteinExistence type="predicted"/>
<name>A0ABS8PZJ5_9BACT</name>